<gene>
    <name evidence="2" type="ORF">METZ01_LOCUS423681</name>
</gene>
<dbReference type="EMBL" id="UINC01168015">
    <property type="protein sequence ID" value="SVD70827.1"/>
    <property type="molecule type" value="Genomic_DNA"/>
</dbReference>
<evidence type="ECO:0000256" key="1">
    <source>
        <dbReference type="SAM" id="MobiDB-lite"/>
    </source>
</evidence>
<feature type="compositionally biased region" description="Basic residues" evidence="1">
    <location>
        <begin position="1"/>
        <end position="11"/>
    </location>
</feature>
<sequence>VDGATKYKKWGVKQDQKATGTGLEAH</sequence>
<protein>
    <submittedName>
        <fullName evidence="2">Uncharacterized protein</fullName>
    </submittedName>
</protein>
<evidence type="ECO:0000313" key="2">
    <source>
        <dbReference type="EMBL" id="SVD70827.1"/>
    </source>
</evidence>
<feature type="non-terminal residue" evidence="2">
    <location>
        <position position="1"/>
    </location>
</feature>
<dbReference type="AlphaFoldDB" id="A0A382XI32"/>
<reference evidence="2" key="1">
    <citation type="submission" date="2018-05" db="EMBL/GenBank/DDBJ databases">
        <authorList>
            <person name="Lanie J.A."/>
            <person name="Ng W.-L."/>
            <person name="Kazmierczak K.M."/>
            <person name="Andrzejewski T.M."/>
            <person name="Davidsen T.M."/>
            <person name="Wayne K.J."/>
            <person name="Tettelin H."/>
            <person name="Glass J.I."/>
            <person name="Rusch D."/>
            <person name="Podicherti R."/>
            <person name="Tsui H.-C.T."/>
            <person name="Winkler M.E."/>
        </authorList>
    </citation>
    <scope>NUCLEOTIDE SEQUENCE</scope>
</reference>
<name>A0A382XI32_9ZZZZ</name>
<feature type="region of interest" description="Disordered" evidence="1">
    <location>
        <begin position="1"/>
        <end position="26"/>
    </location>
</feature>
<organism evidence="2">
    <name type="scientific">marine metagenome</name>
    <dbReference type="NCBI Taxonomy" id="408172"/>
    <lineage>
        <taxon>unclassified sequences</taxon>
        <taxon>metagenomes</taxon>
        <taxon>ecological metagenomes</taxon>
    </lineage>
</organism>
<accession>A0A382XI32</accession>
<proteinExistence type="predicted"/>